<keyword evidence="5" id="KW-1185">Reference proteome</keyword>
<feature type="domain" description="Nephrocystin 3-like N-terminal" evidence="3">
    <location>
        <begin position="86"/>
        <end position="245"/>
    </location>
</feature>
<protein>
    <recommendedName>
        <fullName evidence="3">Nephrocystin 3-like N-terminal domain-containing protein</fullName>
    </recommendedName>
</protein>
<proteinExistence type="predicted"/>
<dbReference type="PANTHER" id="PTHR10039">
    <property type="entry name" value="AMELOGENIN"/>
    <property type="match status" value="1"/>
</dbReference>
<keyword evidence="2" id="KW-0040">ANK repeat</keyword>
<dbReference type="InterPro" id="IPR036770">
    <property type="entry name" value="Ankyrin_rpt-contain_sf"/>
</dbReference>
<dbReference type="InterPro" id="IPR056884">
    <property type="entry name" value="NPHP3-like_N"/>
</dbReference>
<reference evidence="4 5" key="1">
    <citation type="submission" date="2015-07" db="EMBL/GenBank/DDBJ databases">
        <title>Comparative genomics of the Sigatoka disease complex on banana suggests a link between parallel evolutionary changes in Pseudocercospora fijiensis and Pseudocercospora eumusae and increased virulence on the banana host.</title>
        <authorList>
            <person name="Chang T.-C."/>
            <person name="Salvucci A."/>
            <person name="Crous P.W."/>
            <person name="Stergiopoulos I."/>
        </authorList>
    </citation>
    <scope>NUCLEOTIDE SEQUENCE [LARGE SCALE GENOMIC DNA]</scope>
    <source>
        <strain evidence="4 5">CBS 114824</strain>
    </source>
</reference>
<accession>A0A139HQ05</accession>
<dbReference type="PROSITE" id="PS50297">
    <property type="entry name" value="ANK_REP_REGION"/>
    <property type="match status" value="1"/>
</dbReference>
<evidence type="ECO:0000256" key="1">
    <source>
        <dbReference type="ARBA" id="ARBA00022737"/>
    </source>
</evidence>
<sequence length="715" mass="81195">MLSSPSNYRHGSFHAELLPSYSLNSCAQPLRPVRNEISASNETHQASLATIREIRSDDQMRQLKNILSPADPATNYHKTLKQRHPDTCKWFLEDERFEQWKQSKSPPALWLHGQPGAGKSVACSAIIENVLLTMRSSTCLVVYFYFDFSDASKQTLEAALRSMLYQLAQQSDKIFQTLSAPKDKYAMSDSEVRRALESSMAEIPNGVVILDALDEAQPCKEVLAWLTESIACVKLRNTRWILTSRDYVDIRRALIEDPDRVSPVSLQADLVDRDINSYVDARIHTDKSFQRWTNRPDDQSLIITSLMEKSCGMFRWAACQLDDLAGCLTLRELKNTLARLPTTLPETYSRMLQKIPPARIDGAIRLLQFLMLSPRPLELGVAANILAMNIEGDTLYDTDKSLPDLSELALYCPGLIMIVHFEDPDDGECYREELQLSHYSVKEYLLSNEVHEDFRVDLSTAKASSMATVLLLRSFVQWSQSLPADLVAQERGARRRWMKDNFPLAEYATYVWTVFATEAELQDGTQQYIVDFLADQSRLNCLLDCSNFFGSAFRVGPMYIAVEGGLLQTATALLRRGFSSRVQHSRREEEYSGWKDSPLAAACRNGHQEMVNCLLEEQFRTGVDDFWGAATAAARQGYCHILELLFEKVPHWRNLERPKTQSPIHVAVCCPSIDVVKFLLDKDFDVNLTDVFGDSPIFRACERADIAMIQFLFDH</sequence>
<dbReference type="PROSITE" id="PS50088">
    <property type="entry name" value="ANK_REPEAT"/>
    <property type="match status" value="1"/>
</dbReference>
<dbReference type="SMART" id="SM00248">
    <property type="entry name" value="ANK"/>
    <property type="match status" value="4"/>
</dbReference>
<evidence type="ECO:0000259" key="3">
    <source>
        <dbReference type="Pfam" id="PF24883"/>
    </source>
</evidence>
<dbReference type="Gene3D" id="3.40.50.300">
    <property type="entry name" value="P-loop containing nucleotide triphosphate hydrolases"/>
    <property type="match status" value="1"/>
</dbReference>
<dbReference type="SUPFAM" id="SSF52540">
    <property type="entry name" value="P-loop containing nucleoside triphosphate hydrolases"/>
    <property type="match status" value="1"/>
</dbReference>
<dbReference type="AlphaFoldDB" id="A0A139HQ05"/>
<keyword evidence="1" id="KW-0677">Repeat</keyword>
<dbReference type="Gene3D" id="1.25.40.20">
    <property type="entry name" value="Ankyrin repeat-containing domain"/>
    <property type="match status" value="1"/>
</dbReference>
<dbReference type="PANTHER" id="PTHR10039:SF16">
    <property type="entry name" value="GPI INOSITOL-DEACYLASE"/>
    <property type="match status" value="1"/>
</dbReference>
<dbReference type="EMBL" id="LFZN01000020">
    <property type="protein sequence ID" value="KXT04477.1"/>
    <property type="molecule type" value="Genomic_DNA"/>
</dbReference>
<dbReference type="InterPro" id="IPR027417">
    <property type="entry name" value="P-loop_NTPase"/>
</dbReference>
<dbReference type="SUPFAM" id="SSF48403">
    <property type="entry name" value="Ankyrin repeat"/>
    <property type="match status" value="1"/>
</dbReference>
<dbReference type="STRING" id="321146.A0A139HQ05"/>
<gene>
    <name evidence="4" type="ORF">AC578_8667</name>
</gene>
<dbReference type="OrthoDB" id="3649992at2759"/>
<dbReference type="Proteomes" id="UP000070133">
    <property type="component" value="Unassembled WGS sequence"/>
</dbReference>
<dbReference type="Pfam" id="PF12796">
    <property type="entry name" value="Ank_2"/>
    <property type="match status" value="1"/>
</dbReference>
<dbReference type="InterPro" id="IPR002110">
    <property type="entry name" value="Ankyrin_rpt"/>
</dbReference>
<comment type="caution">
    <text evidence="4">The sequence shown here is derived from an EMBL/GenBank/DDBJ whole genome shotgun (WGS) entry which is preliminary data.</text>
</comment>
<evidence type="ECO:0000313" key="5">
    <source>
        <dbReference type="Proteomes" id="UP000070133"/>
    </source>
</evidence>
<organism evidence="4 5">
    <name type="scientific">Pseudocercospora eumusae</name>
    <dbReference type="NCBI Taxonomy" id="321146"/>
    <lineage>
        <taxon>Eukaryota</taxon>
        <taxon>Fungi</taxon>
        <taxon>Dikarya</taxon>
        <taxon>Ascomycota</taxon>
        <taxon>Pezizomycotina</taxon>
        <taxon>Dothideomycetes</taxon>
        <taxon>Dothideomycetidae</taxon>
        <taxon>Mycosphaerellales</taxon>
        <taxon>Mycosphaerellaceae</taxon>
        <taxon>Pseudocercospora</taxon>
    </lineage>
</organism>
<evidence type="ECO:0000313" key="4">
    <source>
        <dbReference type="EMBL" id="KXT04477.1"/>
    </source>
</evidence>
<feature type="repeat" description="ANK" evidence="2">
    <location>
        <begin position="659"/>
        <end position="691"/>
    </location>
</feature>
<evidence type="ECO:0000256" key="2">
    <source>
        <dbReference type="PROSITE-ProRule" id="PRU00023"/>
    </source>
</evidence>
<name>A0A139HQ05_9PEZI</name>
<dbReference type="Pfam" id="PF24883">
    <property type="entry name" value="NPHP3_N"/>
    <property type="match status" value="1"/>
</dbReference>